<feature type="region of interest" description="Disordered" evidence="1">
    <location>
        <begin position="27"/>
        <end position="54"/>
    </location>
</feature>
<organism evidence="2 3">
    <name type="scientific">Chryseobacterium defluvii</name>
    <dbReference type="NCBI Taxonomy" id="160396"/>
    <lineage>
        <taxon>Bacteria</taxon>
        <taxon>Pseudomonadati</taxon>
        <taxon>Bacteroidota</taxon>
        <taxon>Flavobacteriia</taxon>
        <taxon>Flavobacteriales</taxon>
        <taxon>Weeksellaceae</taxon>
        <taxon>Chryseobacterium group</taxon>
        <taxon>Chryseobacterium</taxon>
    </lineage>
</organism>
<comment type="caution">
    <text evidence="2">The sequence shown here is derived from an EMBL/GenBank/DDBJ whole genome shotgun (WGS) entry which is preliminary data.</text>
</comment>
<feature type="compositionally biased region" description="Basic residues" evidence="1">
    <location>
        <begin position="33"/>
        <end position="46"/>
    </location>
</feature>
<name>A0A840KH43_9FLAO</name>
<evidence type="ECO:0000313" key="3">
    <source>
        <dbReference type="Proteomes" id="UP000592180"/>
    </source>
</evidence>
<protein>
    <submittedName>
        <fullName evidence="2">Uncharacterized protein</fullName>
    </submittedName>
</protein>
<accession>A0A840KH43</accession>
<keyword evidence="3" id="KW-1185">Reference proteome</keyword>
<dbReference type="EMBL" id="JACHLE010000003">
    <property type="protein sequence ID" value="MBB4807267.1"/>
    <property type="molecule type" value="Genomic_DNA"/>
</dbReference>
<proteinExistence type="predicted"/>
<dbReference type="RefSeq" id="WP_184190021.1">
    <property type="nucleotide sequence ID" value="NZ_JACHLE010000003.1"/>
</dbReference>
<evidence type="ECO:0000256" key="1">
    <source>
        <dbReference type="SAM" id="MobiDB-lite"/>
    </source>
</evidence>
<dbReference type="AlphaFoldDB" id="A0A840KH43"/>
<dbReference type="Proteomes" id="UP000592180">
    <property type="component" value="Unassembled WGS sequence"/>
</dbReference>
<sequence length="128" mass="14667">MGILDRYATEEDKEELAKNLQLPIDEKTEKVHTASKRSKASGKKATAKITESKSPVPDDELLSVITEFVQTYKERDKTSRMIRIQDTQYRELVSLRADGISVSRFISFAVHFTLKSKDYDTIINILKQ</sequence>
<reference evidence="2 3" key="1">
    <citation type="submission" date="2020-08" db="EMBL/GenBank/DDBJ databases">
        <title>Functional genomics of gut bacteria from endangered species of beetles.</title>
        <authorList>
            <person name="Carlos-Shanley C."/>
        </authorList>
    </citation>
    <scope>NUCLEOTIDE SEQUENCE [LARGE SCALE GENOMIC DNA]</scope>
    <source>
        <strain evidence="2 3">S00151</strain>
    </source>
</reference>
<evidence type="ECO:0000313" key="2">
    <source>
        <dbReference type="EMBL" id="MBB4807267.1"/>
    </source>
</evidence>
<gene>
    <name evidence="2" type="ORF">HNP38_002571</name>
</gene>